<keyword evidence="2" id="KW-1185">Reference proteome</keyword>
<protein>
    <submittedName>
        <fullName evidence="1">Uncharacterized protein</fullName>
    </submittedName>
</protein>
<accession>A0A365K3Q9</accession>
<proteinExistence type="predicted"/>
<organism evidence="1 2">
    <name type="scientific">Planococcus maitriensis</name>
    <dbReference type="NCBI Taxonomy" id="221799"/>
    <lineage>
        <taxon>Bacteria</taxon>
        <taxon>Bacillati</taxon>
        <taxon>Bacillota</taxon>
        <taxon>Bacilli</taxon>
        <taxon>Bacillales</taxon>
        <taxon>Caryophanaceae</taxon>
        <taxon>Planococcus</taxon>
    </lineage>
</organism>
<reference evidence="1 2" key="1">
    <citation type="submission" date="2018-06" db="EMBL/GenBank/DDBJ databases">
        <title>The draft genome sequences of strains SCU63 and S1.</title>
        <authorList>
            <person name="Gan L."/>
        </authorList>
    </citation>
    <scope>NUCLEOTIDE SEQUENCE [LARGE SCALE GENOMIC DNA]</scope>
    <source>
        <strain evidence="1 2">S1</strain>
    </source>
</reference>
<evidence type="ECO:0000313" key="2">
    <source>
        <dbReference type="Proteomes" id="UP000251869"/>
    </source>
</evidence>
<evidence type="ECO:0000313" key="1">
    <source>
        <dbReference type="EMBL" id="RAZ67270.1"/>
    </source>
</evidence>
<dbReference type="AlphaFoldDB" id="A0A365K3Q9"/>
<comment type="caution">
    <text evidence="1">The sequence shown here is derived from an EMBL/GenBank/DDBJ whole genome shotgun (WGS) entry which is preliminary data.</text>
</comment>
<name>A0A365K3Q9_9BACL</name>
<dbReference type="Proteomes" id="UP000251869">
    <property type="component" value="Unassembled WGS sequence"/>
</dbReference>
<sequence length="70" mass="8480">MEFKPASKQNTTKNTWLFTNMKVIDDWQDNSQVADMMTRLYEDPKLQEVLRIIEMISLEKLDNQKESKWR</sequence>
<dbReference type="EMBL" id="QLZQ01000004">
    <property type="protein sequence ID" value="RAZ67270.1"/>
    <property type="molecule type" value="Genomic_DNA"/>
</dbReference>
<gene>
    <name evidence="1" type="ORF">DP119_10925</name>
</gene>